<evidence type="ECO:0000259" key="4">
    <source>
        <dbReference type="PROSITE" id="PS51149"/>
    </source>
</evidence>
<evidence type="ECO:0008006" key="8">
    <source>
        <dbReference type="Google" id="ProtNLM"/>
    </source>
</evidence>
<reference evidence="6" key="1">
    <citation type="submission" date="2022-06" db="EMBL/GenBank/DDBJ databases">
        <title>Alkalimarinus sp. nov., isolated from gut of a Alitta virens.</title>
        <authorList>
            <person name="Yang A.I."/>
            <person name="Shin N.-R."/>
        </authorList>
    </citation>
    <scope>NUCLEOTIDE SEQUENCE</scope>
    <source>
        <strain evidence="6">A2M4</strain>
    </source>
</reference>
<dbReference type="PANTHER" id="PTHR43641:SF2">
    <property type="entry name" value="DEHYDRATASE YBIW-RELATED"/>
    <property type="match status" value="1"/>
</dbReference>
<evidence type="ECO:0000259" key="5">
    <source>
        <dbReference type="PROSITE" id="PS51554"/>
    </source>
</evidence>
<evidence type="ECO:0000256" key="3">
    <source>
        <dbReference type="PROSITE-ProRule" id="PRU00493"/>
    </source>
</evidence>
<gene>
    <name evidence="6" type="ORF">NKI27_17345</name>
</gene>
<dbReference type="PROSITE" id="PS51149">
    <property type="entry name" value="GLY_RADICAL_2"/>
    <property type="match status" value="1"/>
</dbReference>
<protein>
    <recommendedName>
        <fullName evidence="8">Formate acetyltransferase</fullName>
    </recommendedName>
</protein>
<dbReference type="Pfam" id="PF02901">
    <property type="entry name" value="PFL-like"/>
    <property type="match status" value="1"/>
</dbReference>
<dbReference type="InterPro" id="IPR004184">
    <property type="entry name" value="PFL_dom"/>
</dbReference>
<keyword evidence="7" id="KW-1185">Reference proteome</keyword>
<feature type="modified residue" description="Glycine radical" evidence="3">
    <location>
        <position position="357"/>
    </location>
</feature>
<sequence length="381" mass="42262">MASLEQYDYELSDIRDWAATGCVEPTLCGKHMGHTNFQMMNMVGALEMTLNNGYHPTMQWHLGPKTGQVGVDDFPSFDSFFDAFTQQFGFLISQSIEYNDMLGKAHQAIRPTPLLSSLIDGTIQSAKDVTHGGAKYNSSGAACIGLADVTDSMMAIKTLVYDKKLATLKRFKAAIDTDFNDDLELLSMIHNKVPLFGSGNEDSVAMANRITQFTHDHYGKHTNYRGGKYTAGFWSMSNHVIFGTLSGALPSGKRAGKSLTPGLTPKAEASDNMLDNLRDVARLDPKNMSNNIAFNVKVVPSAEDSRDRTVDIMKSYTRSYFKLGGMQMQLNVVSADTLKDAMIHPENYRNLLVRISGYNAYFVTLNRDMQMELIERSSFGL</sequence>
<organism evidence="6 7">
    <name type="scientific">Alkalimarinus alittae</name>
    <dbReference type="NCBI Taxonomy" id="2961619"/>
    <lineage>
        <taxon>Bacteria</taxon>
        <taxon>Pseudomonadati</taxon>
        <taxon>Pseudomonadota</taxon>
        <taxon>Gammaproteobacteria</taxon>
        <taxon>Alteromonadales</taxon>
        <taxon>Alteromonadaceae</taxon>
        <taxon>Alkalimarinus</taxon>
    </lineage>
</organism>
<dbReference type="InterPro" id="IPR051215">
    <property type="entry name" value="GRE"/>
</dbReference>
<feature type="domain" description="PFL" evidence="5">
    <location>
        <begin position="1"/>
        <end position="254"/>
    </location>
</feature>
<dbReference type="SUPFAM" id="SSF51998">
    <property type="entry name" value="PFL-like glycyl radical enzymes"/>
    <property type="match status" value="1"/>
</dbReference>
<dbReference type="EMBL" id="CP100390">
    <property type="protein sequence ID" value="UZE95799.1"/>
    <property type="molecule type" value="Genomic_DNA"/>
</dbReference>
<evidence type="ECO:0000313" key="7">
    <source>
        <dbReference type="Proteomes" id="UP001163739"/>
    </source>
</evidence>
<dbReference type="InterPro" id="IPR001150">
    <property type="entry name" value="Gly_radical"/>
</dbReference>
<name>A0ABY6N156_9ALTE</name>
<dbReference type="Gene3D" id="3.20.70.20">
    <property type="match status" value="1"/>
</dbReference>
<accession>A0ABY6N156</accession>
<evidence type="ECO:0000313" key="6">
    <source>
        <dbReference type="EMBL" id="UZE95799.1"/>
    </source>
</evidence>
<dbReference type="PROSITE" id="PS51554">
    <property type="entry name" value="PFL"/>
    <property type="match status" value="1"/>
</dbReference>
<proteinExistence type="predicted"/>
<dbReference type="Proteomes" id="UP001163739">
    <property type="component" value="Chromosome"/>
</dbReference>
<dbReference type="Pfam" id="PF01228">
    <property type="entry name" value="Gly_radical"/>
    <property type="match status" value="1"/>
</dbReference>
<evidence type="ECO:0000256" key="1">
    <source>
        <dbReference type="ARBA" id="ARBA00022818"/>
    </source>
</evidence>
<feature type="domain" description="Glycine radical" evidence="4">
    <location>
        <begin position="257"/>
        <end position="381"/>
    </location>
</feature>
<dbReference type="PANTHER" id="PTHR43641">
    <property type="entry name" value="FORMATE ACETYLTRANSFERASE 3-RELATED"/>
    <property type="match status" value="1"/>
</dbReference>
<dbReference type="RefSeq" id="WP_265047289.1">
    <property type="nucleotide sequence ID" value="NZ_CP100390.1"/>
</dbReference>
<evidence type="ECO:0000256" key="2">
    <source>
        <dbReference type="ARBA" id="ARBA00023239"/>
    </source>
</evidence>
<keyword evidence="2" id="KW-0456">Lyase</keyword>
<keyword evidence="1 3" id="KW-0556">Organic radical</keyword>